<dbReference type="EMBL" id="JACNYO010000018">
    <property type="protein sequence ID" value="MBC3213839.1"/>
    <property type="molecule type" value="Genomic_DNA"/>
</dbReference>
<dbReference type="AlphaFoldDB" id="A0AAW3WT54"/>
<comment type="caution">
    <text evidence="1">The sequence shown here is derived from an EMBL/GenBank/DDBJ whole genome shotgun (WGS) entry which is preliminary data.</text>
</comment>
<evidence type="ECO:0000313" key="2">
    <source>
        <dbReference type="Proteomes" id="UP000659084"/>
    </source>
</evidence>
<gene>
    <name evidence="1" type="ORF">H8J20_16965</name>
</gene>
<reference evidence="1" key="1">
    <citation type="submission" date="2020-08" db="EMBL/GenBank/DDBJ databases">
        <title>Food and environmental bacterial isolates.</title>
        <authorList>
            <person name="Richter L."/>
            <person name="Du Plessis E.M."/>
            <person name="Duvenage S."/>
            <person name="Allam M."/>
            <person name="Korsten L."/>
        </authorList>
    </citation>
    <scope>NUCLEOTIDE SEQUENCE</scope>
    <source>
        <strain evidence="1">UPMP2127</strain>
    </source>
</reference>
<proteinExistence type="predicted"/>
<accession>A0AAW3WT54</accession>
<organism evidence="1 2">
    <name type="scientific">Serratia fonticola</name>
    <dbReference type="NCBI Taxonomy" id="47917"/>
    <lineage>
        <taxon>Bacteria</taxon>
        <taxon>Pseudomonadati</taxon>
        <taxon>Pseudomonadota</taxon>
        <taxon>Gammaproteobacteria</taxon>
        <taxon>Enterobacterales</taxon>
        <taxon>Yersiniaceae</taxon>
        <taxon>Serratia</taxon>
    </lineage>
</organism>
<dbReference type="Proteomes" id="UP000659084">
    <property type="component" value="Unassembled WGS sequence"/>
</dbReference>
<name>A0AAW3WT54_SERFO</name>
<sequence>MSIKKIYQLECVPDFRHEETAINYSDISCDADTKLISILEAVGCLGIKLMDGVEKKDMDTNEVARLGGVISDLSEVAIFINKISGSSGYLAGIKDGSGHDANH</sequence>
<protein>
    <submittedName>
        <fullName evidence="1">Uncharacterized protein</fullName>
    </submittedName>
</protein>
<dbReference type="RefSeq" id="WP_179252413.1">
    <property type="nucleotide sequence ID" value="NZ_JACBIV010000007.1"/>
</dbReference>
<evidence type="ECO:0000313" key="1">
    <source>
        <dbReference type="EMBL" id="MBC3213839.1"/>
    </source>
</evidence>